<reference evidence="1" key="1">
    <citation type="submission" date="2016-03" db="EMBL/GenBank/DDBJ databases">
        <title>Draft genome sequence of Rosellinia necatrix.</title>
        <authorList>
            <person name="Kanematsu S."/>
        </authorList>
    </citation>
    <scope>NUCLEOTIDE SEQUENCE [LARGE SCALE GENOMIC DNA]</scope>
    <source>
        <strain evidence="1">W97</strain>
    </source>
</reference>
<protein>
    <submittedName>
        <fullName evidence="1">Uncharacterized protein</fullName>
    </submittedName>
</protein>
<organism evidence="1">
    <name type="scientific">Rosellinia necatrix</name>
    <name type="common">White root-rot fungus</name>
    <dbReference type="NCBI Taxonomy" id="77044"/>
    <lineage>
        <taxon>Eukaryota</taxon>
        <taxon>Fungi</taxon>
        <taxon>Dikarya</taxon>
        <taxon>Ascomycota</taxon>
        <taxon>Pezizomycotina</taxon>
        <taxon>Sordariomycetes</taxon>
        <taxon>Xylariomycetidae</taxon>
        <taxon>Xylariales</taxon>
        <taxon>Xylariaceae</taxon>
        <taxon>Rosellinia</taxon>
    </lineage>
</organism>
<evidence type="ECO:0000313" key="2">
    <source>
        <dbReference type="Proteomes" id="UP000054516"/>
    </source>
</evidence>
<accession>A0A1S8A977</accession>
<proteinExistence type="predicted"/>
<sequence length="60" mass="6433">MLDAYQTLALFRNERAMGVVAHENTAFRDPSDRLTAWVAGTMGGGVGVSKAKAPWTLQPA</sequence>
<evidence type="ECO:0000313" key="1">
    <source>
        <dbReference type="EMBL" id="GAW26648.1"/>
    </source>
</evidence>
<dbReference type="AlphaFoldDB" id="A0A1S8A977"/>
<gene>
    <name evidence="1" type="ORF">SAMD00023353_4001290</name>
</gene>
<dbReference type="Proteomes" id="UP000054516">
    <property type="component" value="Unassembled WGS sequence"/>
</dbReference>
<dbReference type="EMBL" id="DF977485">
    <property type="protein sequence ID" value="GAW26648.1"/>
    <property type="molecule type" value="Genomic_DNA"/>
</dbReference>
<keyword evidence="2" id="KW-1185">Reference proteome</keyword>
<name>A0A1S8A977_ROSNE</name>